<name>Q89366_PBCV1</name>
<accession>Q89366</accession>
<reference evidence="2 3" key="2">
    <citation type="journal article" date="1995" name="Virology">
        <title>Analysis of 43 kb of the Chlorella virus PBCV-1 330-kb genome: map positions 45 to 88.</title>
        <authorList>
            <person name="Li Y."/>
            <person name="Lu Z."/>
            <person name="Burbank D.E."/>
            <person name="Kutish G.F."/>
            <person name="Rock D.L."/>
            <person name="Van Etten J.L."/>
        </authorList>
    </citation>
    <scope>NUCLEOTIDE SEQUENCE [LARGE SCALE GENOMIC DNA]</scope>
</reference>
<reference evidence="2 3" key="6">
    <citation type="journal article" date="1999" name="Virology">
        <title>Chlorella virus PBCV-1 encodes a functional homospermidine synthase.</title>
        <authorList>
            <person name="Kaiser A."/>
            <person name="Vollmert M."/>
            <person name="Tholl D."/>
            <person name="Graves M.V."/>
            <person name="Gurnon J.R."/>
            <person name="Xing W."/>
            <person name="Lisec A.D."/>
            <person name="Nickerson K.W."/>
            <person name="Van Etten J.L."/>
        </authorList>
    </citation>
    <scope>NUCLEOTIDE SEQUENCE [LARGE SCALE GENOMIC DNA]</scope>
</reference>
<keyword evidence="3" id="KW-1185">Reference proteome</keyword>
<reference evidence="2 3" key="5">
    <citation type="journal article" date="1997" name="Virology">
        <title>Analysis of 74 kb of DNA located at the right end of the 330-kb chlorella virus PBCV-1 genome.</title>
        <authorList>
            <person name="Li Y."/>
            <person name="Lu Z."/>
            <person name="Sun L."/>
            <person name="Ropp S."/>
            <person name="Kutish G.F."/>
            <person name="Rock D.L."/>
            <person name="Van Etten J.L."/>
        </authorList>
    </citation>
    <scope>NUCLEOTIDE SEQUENCE [LARGE SCALE GENOMIC DNA]</scope>
</reference>
<proteinExistence type="predicted"/>
<keyword evidence="1" id="KW-1133">Transmembrane helix</keyword>
<dbReference type="RefSeq" id="NP_048379.1">
    <property type="nucleotide sequence ID" value="NC_000852.5"/>
</dbReference>
<reference evidence="2 3" key="4">
    <citation type="journal article" date="1996" name="Virology">
        <title>Analysis of 76 kb of the chlorella virus PBCV-1 330-kb genome: map positions 182 to 258.</title>
        <authorList>
            <person name="Kutish G.F."/>
            <person name="Li Y."/>
            <person name="Lu Z."/>
            <person name="Furuta M."/>
            <person name="Rock D.L."/>
            <person name="Van Etten J.L."/>
        </authorList>
    </citation>
    <scope>NUCLEOTIDE SEQUENCE [LARGE SCALE GENOMIC DNA]</scope>
</reference>
<dbReference type="GeneID" id="918204"/>
<dbReference type="EMBL" id="JF411744">
    <property type="protein sequence ID" value="AAC96399.1"/>
    <property type="molecule type" value="Genomic_DNA"/>
</dbReference>
<dbReference type="Proteomes" id="UP000000862">
    <property type="component" value="Segment"/>
</dbReference>
<protein>
    <submittedName>
        <fullName evidence="2">Uncharacterized protein</fullName>
    </submittedName>
</protein>
<reference evidence="2 3" key="7">
    <citation type="journal article" date="2000" name="Virology">
        <title>Characterization of a beta-1,3-glucanase encoded by chlorella virus PBCV-1.</title>
        <authorList>
            <person name="Sun L."/>
            <person name="Gurnon J.R."/>
            <person name="Adams B.J."/>
            <person name="Graves M.V."/>
            <person name="Van Etten J.L."/>
        </authorList>
    </citation>
    <scope>NUCLEOTIDE SEQUENCE [LARGE SCALE GENOMIC DNA]</scope>
</reference>
<reference evidence="2 3" key="8">
    <citation type="journal article" date="2010" name="J. Virol.">
        <title>Microarray analysis of Paramecium bursaria chlorella virus 1 transcription.</title>
        <authorList>
            <person name="Yanai-Balser G.M."/>
            <person name="Duncan G.A."/>
            <person name="Eudy J.D."/>
            <person name="Wang D."/>
            <person name="Li X."/>
            <person name="Agarkova I.V."/>
            <person name="Dunigan D.D."/>
            <person name="Van Etten J.L."/>
        </authorList>
    </citation>
    <scope>NUCLEOTIDE SEQUENCE [LARGE SCALE GENOMIC DNA]</scope>
</reference>
<reference evidence="2 3" key="1">
    <citation type="journal article" date="1995" name="Virology">
        <title>Analysis of 45 kb of DNA located at the left end of the chlorella virus PBCV-1 genome.</title>
        <authorList>
            <person name="Lu Z."/>
            <person name="Li Y."/>
            <person name="Zhang Y."/>
            <person name="Kutish G.F."/>
            <person name="Rock D.L."/>
            <person name="Van Etten J.L."/>
        </authorList>
    </citation>
    <scope>NUCLEOTIDE SEQUENCE [LARGE SCALE GENOMIC DNA]</scope>
</reference>
<organismHost>
    <name type="scientific">Chlorella</name>
    <dbReference type="NCBI Taxonomy" id="3071"/>
</organismHost>
<reference evidence="2 3" key="3">
    <citation type="journal article" date="1996" name="Virology">
        <title>Analysis of 94 kb of the chlorella virus PBCV-1 330-kb genome: map positions 88 to 182.</title>
        <authorList>
            <person name="Lu Z."/>
            <person name="Li Y."/>
            <person name="Que Q."/>
            <person name="Kutish G.F."/>
            <person name="Rock D.L."/>
            <person name="Van Etten J.L."/>
        </authorList>
    </citation>
    <scope>NUCLEOTIDE SEQUENCE [LARGE SCALE GENOMIC DNA]</scope>
</reference>
<evidence type="ECO:0000313" key="2">
    <source>
        <dbReference type="EMBL" id="AAC96399.1"/>
    </source>
</evidence>
<feature type="transmembrane region" description="Helical" evidence="1">
    <location>
        <begin position="20"/>
        <end position="42"/>
    </location>
</feature>
<organism evidence="2 3">
    <name type="scientific">Paramecium bursaria Chlorella virus 1</name>
    <name type="common">PBCV-1</name>
    <dbReference type="NCBI Taxonomy" id="10506"/>
    <lineage>
        <taxon>Viruses</taxon>
        <taxon>Varidnaviria</taxon>
        <taxon>Bamfordvirae</taxon>
        <taxon>Nucleocytoviricota</taxon>
        <taxon>Megaviricetes</taxon>
        <taxon>Algavirales</taxon>
        <taxon>Phycodnaviridae</taxon>
        <taxon>Chlorovirus</taxon>
        <taxon>Chlorovirus vanettense</taxon>
    </lineage>
</organism>
<evidence type="ECO:0000313" key="3">
    <source>
        <dbReference type="Proteomes" id="UP000000862"/>
    </source>
</evidence>
<keyword evidence="1" id="KW-0472">Membrane</keyword>
<evidence type="ECO:0000256" key="1">
    <source>
        <dbReference type="SAM" id="Phobius"/>
    </source>
</evidence>
<gene>
    <name evidence="2" type="primary">a031R</name>
</gene>
<sequence length="91" mass="10478">MLLKVSATPLADNRPETRTVWAFAFPIFPEIYVIFPTVLLFATSVPVFKFPTNMETAFPKFDTIENPDIFPIWAEFEVNVVEYIVITFAFP</sequence>
<keyword evidence="1" id="KW-0812">Transmembrane</keyword>
<dbReference type="PIR" id="T17521">
    <property type="entry name" value="T17521"/>
</dbReference>
<dbReference type="KEGG" id="vg:918204"/>